<keyword evidence="1" id="KW-1133">Transmembrane helix</keyword>
<gene>
    <name evidence="2" type="ORF">TUBRATIS_000690</name>
</gene>
<protein>
    <submittedName>
        <fullName evidence="2">Uncharacterized protein</fullName>
    </submittedName>
</protein>
<proteinExistence type="predicted"/>
<comment type="caution">
    <text evidence="2">The sequence shown here is derived from an EMBL/GenBank/DDBJ whole genome shotgun (WGS) entry which is preliminary data.</text>
</comment>
<name>A0A437AQL5_9MICR</name>
<dbReference type="InterPro" id="IPR038765">
    <property type="entry name" value="Papain-like_cys_pep_sf"/>
</dbReference>
<keyword evidence="1" id="KW-0472">Membrane</keyword>
<feature type="transmembrane region" description="Helical" evidence="1">
    <location>
        <begin position="12"/>
        <end position="42"/>
    </location>
</feature>
<accession>A0A437AQL5</accession>
<dbReference type="Proteomes" id="UP000282876">
    <property type="component" value="Unassembled WGS sequence"/>
</dbReference>
<reference evidence="2 3" key="1">
    <citation type="submission" date="2018-10" db="EMBL/GenBank/DDBJ databases">
        <title>Draft genome sequence of the microsporidian Tubulinosema ratisbonensis.</title>
        <authorList>
            <person name="Polonais V."/>
            <person name="Peyretaillade E."/>
            <person name="Niehus S."/>
            <person name="Wawrzyniak I."/>
            <person name="Franchet A."/>
            <person name="Gaspin C."/>
            <person name="Reichstadt M."/>
            <person name="Belser C."/>
            <person name="Labadie K."/>
            <person name="Delbac F."/>
            <person name="Ferrandon D."/>
        </authorList>
    </citation>
    <scope>NUCLEOTIDE SEQUENCE [LARGE SCALE GENOMIC DNA]</scope>
    <source>
        <strain evidence="2 3">Franzen</strain>
    </source>
</reference>
<evidence type="ECO:0000313" key="2">
    <source>
        <dbReference type="EMBL" id="RVD93412.1"/>
    </source>
</evidence>
<dbReference type="AlphaFoldDB" id="A0A437AQL5"/>
<keyword evidence="3" id="KW-1185">Reference proteome</keyword>
<dbReference type="EMBL" id="RCSS01000019">
    <property type="protein sequence ID" value="RVD93412.1"/>
    <property type="molecule type" value="Genomic_DNA"/>
</dbReference>
<dbReference type="SUPFAM" id="SSF54001">
    <property type="entry name" value="Cysteine proteinases"/>
    <property type="match status" value="1"/>
</dbReference>
<dbReference type="VEuPathDB" id="MicrosporidiaDB:TUBRATIS_000690"/>
<evidence type="ECO:0000256" key="1">
    <source>
        <dbReference type="SAM" id="Phobius"/>
    </source>
</evidence>
<keyword evidence="1" id="KW-0812">Transmembrane</keyword>
<evidence type="ECO:0000313" key="3">
    <source>
        <dbReference type="Proteomes" id="UP000282876"/>
    </source>
</evidence>
<organism evidence="2 3">
    <name type="scientific">Tubulinosema ratisbonensis</name>
    <dbReference type="NCBI Taxonomy" id="291195"/>
    <lineage>
        <taxon>Eukaryota</taxon>
        <taxon>Fungi</taxon>
        <taxon>Fungi incertae sedis</taxon>
        <taxon>Microsporidia</taxon>
        <taxon>Tubulinosematoidea</taxon>
        <taxon>Tubulinosematidae</taxon>
        <taxon>Tubulinosema</taxon>
    </lineage>
</organism>
<dbReference type="OrthoDB" id="2020758at2759"/>
<sequence length="330" mass="38942">MNKLYTNKEKRLYFLPMFLSEIFCVFFIILGLVIGMVMYFVIHKRIVKMIRMRSAPKVRGLISCNFNCLFNPVIQTLASLDDLYFYLEKSDLPEDSLTKEIYKLLKRLRKSGSPIKNEEYYDAIMYKLIKNKYFDSENPSSAGDLMLSIVKMLFDEEIARLNISYKNLEDLTYDNCEIISKSSFICNLFGTIVLDRNLKIFFSLNYQKYKRITSTIYKIRKNPFNFELEPQFVTFLKLPKYILTSLSYSSSKDMCLNNVIYTHLGSLYYGLNSICLETIKDSGILTCISINRRENDNFYCFDDDFIYRVEGNESFKLDYEITLVVYELNK</sequence>